<proteinExistence type="predicted"/>
<accession>A0A1S4B293</accession>
<dbReference type="InterPro" id="IPR056924">
    <property type="entry name" value="SH3_Tf2-1"/>
</dbReference>
<dbReference type="PROSITE" id="PS50994">
    <property type="entry name" value="INTEGRASE"/>
    <property type="match status" value="1"/>
</dbReference>
<evidence type="ECO:0000313" key="2">
    <source>
        <dbReference type="RefSeq" id="XP_016482946.1"/>
    </source>
</evidence>
<dbReference type="KEGG" id="nta:107803690"/>
<dbReference type="AlphaFoldDB" id="A0A1S4B293"/>
<dbReference type="PANTHER" id="PTHR45835">
    <property type="entry name" value="YALI0A06105P"/>
    <property type="match status" value="1"/>
</dbReference>
<dbReference type="Gene3D" id="3.30.420.10">
    <property type="entry name" value="Ribonuclease H-like superfamily/Ribonuclease H"/>
    <property type="match status" value="1"/>
</dbReference>
<dbReference type="SUPFAM" id="SSF53098">
    <property type="entry name" value="Ribonuclease H-like"/>
    <property type="match status" value="1"/>
</dbReference>
<evidence type="ECO:0000259" key="1">
    <source>
        <dbReference type="PROSITE" id="PS50994"/>
    </source>
</evidence>
<feature type="domain" description="Integrase catalytic" evidence="1">
    <location>
        <begin position="1"/>
        <end position="110"/>
    </location>
</feature>
<dbReference type="InterPro" id="IPR036397">
    <property type="entry name" value="RNaseH_sf"/>
</dbReference>
<dbReference type="Pfam" id="PF24626">
    <property type="entry name" value="SH3_Tf2-1"/>
    <property type="match status" value="1"/>
</dbReference>
<dbReference type="OrthoDB" id="1304707at2759"/>
<name>A0A1S4B293_TOBAC</name>
<dbReference type="PANTHER" id="PTHR45835:SF99">
    <property type="entry name" value="CHROMO DOMAIN-CONTAINING PROTEIN-RELATED"/>
    <property type="match status" value="1"/>
</dbReference>
<dbReference type="InterPro" id="IPR012337">
    <property type="entry name" value="RNaseH-like_sf"/>
</dbReference>
<reference evidence="2" key="1">
    <citation type="submission" date="2025-08" db="UniProtKB">
        <authorList>
            <consortium name="RefSeq"/>
        </authorList>
    </citation>
    <scope>IDENTIFICATION</scope>
</reference>
<dbReference type="GO" id="GO:0015074">
    <property type="term" value="P:DNA integration"/>
    <property type="evidence" value="ECO:0007669"/>
    <property type="project" value="InterPro"/>
</dbReference>
<organism evidence="2">
    <name type="scientific">Nicotiana tabacum</name>
    <name type="common">Common tobacco</name>
    <dbReference type="NCBI Taxonomy" id="4097"/>
    <lineage>
        <taxon>Eukaryota</taxon>
        <taxon>Viridiplantae</taxon>
        <taxon>Streptophyta</taxon>
        <taxon>Embryophyta</taxon>
        <taxon>Tracheophyta</taxon>
        <taxon>Spermatophyta</taxon>
        <taxon>Magnoliopsida</taxon>
        <taxon>eudicotyledons</taxon>
        <taxon>Gunneridae</taxon>
        <taxon>Pentapetalae</taxon>
        <taxon>asterids</taxon>
        <taxon>lamiids</taxon>
        <taxon>Solanales</taxon>
        <taxon>Solanaceae</taxon>
        <taxon>Nicotianoideae</taxon>
        <taxon>Nicotianeae</taxon>
        <taxon>Nicotiana</taxon>
    </lineage>
</organism>
<dbReference type="PaxDb" id="4097-A0A1S4B293"/>
<dbReference type="RefSeq" id="XP_016482946.1">
    <property type="nucleotide sequence ID" value="XM_016627460.1"/>
</dbReference>
<dbReference type="STRING" id="4097.A0A1S4B293"/>
<sequence length="245" mass="28529">MDFVSGLPCTQRNHDAIWVIVDKLTKSAHFLAIRMDYSLERLAELYINEIVRLHGIPISIVFDRDPRFVSIFWSSLQESLGSRLNFSTAFHPQTDGQSERVIQTPEDMLRACIIEFESMPTYEALYGRKCRTPLCWNKVGERKLVGPEIVQQTEDKVKIIKDRLKISSDKQKSYADLKRREIEHRVGDKRIGAVAYKLALPPELGKIYNIFHVYMLRRYCSDPSHIHPIEFIEVNPDCTYEEEPI</sequence>
<protein>
    <submittedName>
        <fullName evidence="2">Uncharacterized protein K02A2.6-like</fullName>
    </submittedName>
</protein>
<gene>
    <name evidence="2" type="primary">LOC107803690</name>
</gene>
<dbReference type="InterPro" id="IPR001584">
    <property type="entry name" value="Integrase_cat-core"/>
</dbReference>
<dbReference type="GO" id="GO:0003676">
    <property type="term" value="F:nucleic acid binding"/>
    <property type="evidence" value="ECO:0007669"/>
    <property type="project" value="InterPro"/>
</dbReference>
<dbReference type="OMA" id="FHYSICM"/>